<accession>A0A6A4NIC3</accession>
<keyword evidence="1 2" id="KW-0808">Transferase</keyword>
<dbReference type="Gene3D" id="3.30.559.10">
    <property type="entry name" value="Chloramphenicol acetyltransferase-like domain"/>
    <property type="match status" value="1"/>
</dbReference>
<proteinExistence type="predicted"/>
<comment type="caution">
    <text evidence="2">The sequence shown here is derived from an EMBL/GenBank/DDBJ whole genome shotgun (WGS) entry which is preliminary data.</text>
</comment>
<dbReference type="EMBL" id="WOCE01000024">
    <property type="protein sequence ID" value="KAE9586357.1"/>
    <property type="molecule type" value="Genomic_DNA"/>
</dbReference>
<dbReference type="PANTHER" id="PTHR31896:SF43">
    <property type="entry name" value="PROTEIN ENHANCED PSEUDOMONAS SUSCEPTIBILITY 1"/>
    <property type="match status" value="1"/>
</dbReference>
<reference evidence="3" key="1">
    <citation type="journal article" date="2020" name="Nat. Commun.">
        <title>Genome sequence of the cluster root forming white lupin.</title>
        <authorList>
            <person name="Hufnagel B."/>
            <person name="Marques A."/>
            <person name="Soriano A."/>
            <person name="Marques L."/>
            <person name="Divol F."/>
            <person name="Doumas P."/>
            <person name="Sallet E."/>
            <person name="Mancinotti D."/>
            <person name="Carrere S."/>
            <person name="Marande W."/>
            <person name="Arribat S."/>
            <person name="Keller J."/>
            <person name="Huneau C."/>
            <person name="Blein T."/>
            <person name="Aime D."/>
            <person name="Laguerre M."/>
            <person name="Taylor J."/>
            <person name="Schubert V."/>
            <person name="Nelson M."/>
            <person name="Geu-Flores F."/>
            <person name="Crespi M."/>
            <person name="Gallardo-Guerrero K."/>
            <person name="Delaux P.-M."/>
            <person name="Salse J."/>
            <person name="Berges H."/>
            <person name="Guyot R."/>
            <person name="Gouzy J."/>
            <person name="Peret B."/>
        </authorList>
    </citation>
    <scope>NUCLEOTIDE SEQUENCE [LARGE SCALE GENOMIC DNA]</scope>
    <source>
        <strain evidence="3">cv. Amiga</strain>
    </source>
</reference>
<organism evidence="2 3">
    <name type="scientific">Lupinus albus</name>
    <name type="common">White lupine</name>
    <name type="synonym">Lupinus termis</name>
    <dbReference type="NCBI Taxonomy" id="3870"/>
    <lineage>
        <taxon>Eukaryota</taxon>
        <taxon>Viridiplantae</taxon>
        <taxon>Streptophyta</taxon>
        <taxon>Embryophyta</taxon>
        <taxon>Tracheophyta</taxon>
        <taxon>Spermatophyta</taxon>
        <taxon>Magnoliopsida</taxon>
        <taxon>eudicotyledons</taxon>
        <taxon>Gunneridae</taxon>
        <taxon>Pentapetalae</taxon>
        <taxon>rosids</taxon>
        <taxon>fabids</taxon>
        <taxon>Fabales</taxon>
        <taxon>Fabaceae</taxon>
        <taxon>Papilionoideae</taxon>
        <taxon>50 kb inversion clade</taxon>
        <taxon>genistoids sensu lato</taxon>
        <taxon>core genistoids</taxon>
        <taxon>Genisteae</taxon>
        <taxon>Lupinus</taxon>
    </lineage>
</organism>
<dbReference type="InterPro" id="IPR023213">
    <property type="entry name" value="CAT-like_dom_sf"/>
</dbReference>
<dbReference type="PANTHER" id="PTHR31896">
    <property type="entry name" value="FAMILY REGULATORY PROTEIN, PUTATIVE (AFU_ORTHOLOGUE AFUA_3G14730)-RELATED"/>
    <property type="match status" value="1"/>
</dbReference>
<protein>
    <submittedName>
        <fullName evidence="2">Putative shikimate O-hydroxycinnamoyltransferase</fullName>
    </submittedName>
</protein>
<dbReference type="OrthoDB" id="1862401at2759"/>
<dbReference type="InterPro" id="IPR051283">
    <property type="entry name" value="Sec_Metabolite_Acyltrans"/>
</dbReference>
<gene>
    <name evidence="2" type="ORF">Lalb_Chr24g0401041</name>
</gene>
<evidence type="ECO:0000313" key="3">
    <source>
        <dbReference type="Proteomes" id="UP000447434"/>
    </source>
</evidence>
<evidence type="ECO:0000256" key="1">
    <source>
        <dbReference type="ARBA" id="ARBA00022679"/>
    </source>
</evidence>
<dbReference type="Pfam" id="PF02458">
    <property type="entry name" value="Transferase"/>
    <property type="match status" value="1"/>
</dbReference>
<evidence type="ECO:0000313" key="2">
    <source>
        <dbReference type="EMBL" id="KAE9586357.1"/>
    </source>
</evidence>
<sequence>MQKHLWRTVIRNQQLDLEKECNYVFAINVRRRIVPPLPDTYFGNALTVGVIGMKAGELLLEGGLGKGALEMHKMIASCSDEKLKILYASWVGPPTMFHSGSGGLSNMLATISSPRFNVY</sequence>
<keyword evidence="3" id="KW-1185">Reference proteome</keyword>
<name>A0A6A4NIC3_LUPAL</name>
<dbReference type="AlphaFoldDB" id="A0A6A4NIC3"/>
<dbReference type="Proteomes" id="UP000447434">
    <property type="component" value="Chromosome 24"/>
</dbReference>
<dbReference type="GO" id="GO:0016740">
    <property type="term" value="F:transferase activity"/>
    <property type="evidence" value="ECO:0007669"/>
    <property type="project" value="UniProtKB-KW"/>
</dbReference>